<feature type="compositionally biased region" description="Acidic residues" evidence="7">
    <location>
        <begin position="146"/>
        <end position="174"/>
    </location>
</feature>
<evidence type="ECO:0000256" key="7">
    <source>
        <dbReference type="SAM" id="MobiDB-lite"/>
    </source>
</evidence>
<comment type="similarity">
    <text evidence="2">Belongs to the eukaryotic RPC9 RNA polymerase subunit family.</text>
</comment>
<dbReference type="GO" id="GO:0000166">
    <property type="term" value="F:nucleotide binding"/>
    <property type="evidence" value="ECO:0007669"/>
    <property type="project" value="InterPro"/>
</dbReference>
<dbReference type="GO" id="GO:0006384">
    <property type="term" value="P:transcription initiation at RNA polymerase III promoter"/>
    <property type="evidence" value="ECO:0007669"/>
    <property type="project" value="InterPro"/>
</dbReference>
<dbReference type="STRING" id="1858805.M5FYK0"/>
<evidence type="ECO:0000313" key="9">
    <source>
        <dbReference type="Proteomes" id="UP000030653"/>
    </source>
</evidence>
<dbReference type="PANTHER" id="PTHR15561:SF0">
    <property type="entry name" value="DNA-DIRECTED RNA POLYMERASE III SUBUNIT RPC9"/>
    <property type="match status" value="1"/>
</dbReference>
<accession>M5FYK0</accession>
<evidence type="ECO:0000256" key="3">
    <source>
        <dbReference type="ARBA" id="ARBA00016672"/>
    </source>
</evidence>
<dbReference type="AlphaFoldDB" id="M5FYK0"/>
<protein>
    <recommendedName>
        <fullName evidence="3">DNA-directed RNA polymerase III subunit RPC9</fullName>
    </recommendedName>
</protein>
<dbReference type="GeneID" id="63684516"/>
<dbReference type="HOGENOM" id="CLU_1348886_0_0_1"/>
<gene>
    <name evidence="8" type="ORF">DACRYDRAFT_112631</name>
</gene>
<evidence type="ECO:0000256" key="6">
    <source>
        <dbReference type="ARBA" id="ARBA00023242"/>
    </source>
</evidence>
<sequence length="203" mass="22535">MEILNPRTSLLSNRELLSLIQESDTSTTSLLPANQRSLSIALRSYLTSTHVDTALQTHTSLRLLVHGLARWDLTKAEKLQIVNLMPTSLVVLYTVIEDFEYRFPQDSANGILALVQACQAEAGTELVAARGSPDASSKPEALDRDGEGEELFLPEAEAEGEGEGEGEMQGEMEGEGMEMEMEMEEFDWGELDDREIDEDREEV</sequence>
<dbReference type="SUPFAM" id="SSF47819">
    <property type="entry name" value="HRDC-like"/>
    <property type="match status" value="1"/>
</dbReference>
<dbReference type="Pfam" id="PF03874">
    <property type="entry name" value="RNA_pol_Rpb4"/>
    <property type="match status" value="1"/>
</dbReference>
<evidence type="ECO:0000256" key="5">
    <source>
        <dbReference type="ARBA" id="ARBA00023163"/>
    </source>
</evidence>
<feature type="region of interest" description="Disordered" evidence="7">
    <location>
        <begin position="128"/>
        <end position="174"/>
    </location>
</feature>
<dbReference type="Gene3D" id="1.20.1250.40">
    <property type="match status" value="1"/>
</dbReference>
<organism evidence="8 9">
    <name type="scientific">Dacryopinax primogenitus (strain DJM 731)</name>
    <name type="common">Brown rot fungus</name>
    <dbReference type="NCBI Taxonomy" id="1858805"/>
    <lineage>
        <taxon>Eukaryota</taxon>
        <taxon>Fungi</taxon>
        <taxon>Dikarya</taxon>
        <taxon>Basidiomycota</taxon>
        <taxon>Agaricomycotina</taxon>
        <taxon>Dacrymycetes</taxon>
        <taxon>Dacrymycetales</taxon>
        <taxon>Dacrymycetaceae</taxon>
        <taxon>Dacryopinax</taxon>
    </lineage>
</organism>
<proteinExistence type="inferred from homology"/>
<comment type="subcellular location">
    <subcellularLocation>
        <location evidence="1">Nucleus</location>
    </subcellularLocation>
</comment>
<dbReference type="GO" id="GO:0005666">
    <property type="term" value="C:RNA polymerase III complex"/>
    <property type="evidence" value="ECO:0007669"/>
    <property type="project" value="InterPro"/>
</dbReference>
<dbReference type="EMBL" id="JH795883">
    <property type="protein sequence ID" value="EJT96592.1"/>
    <property type="molecule type" value="Genomic_DNA"/>
</dbReference>
<dbReference type="RefSeq" id="XP_040623490.1">
    <property type="nucleotide sequence ID" value="XM_040769454.1"/>
</dbReference>
<evidence type="ECO:0000313" key="8">
    <source>
        <dbReference type="EMBL" id="EJT96592.1"/>
    </source>
</evidence>
<dbReference type="Proteomes" id="UP000030653">
    <property type="component" value="Unassembled WGS sequence"/>
</dbReference>
<dbReference type="InterPro" id="IPR038324">
    <property type="entry name" value="Rpb4/RPC9_sf"/>
</dbReference>
<reference evidence="8 9" key="1">
    <citation type="journal article" date="2012" name="Science">
        <title>The Paleozoic origin of enzymatic lignin decomposition reconstructed from 31 fungal genomes.</title>
        <authorList>
            <person name="Floudas D."/>
            <person name="Binder M."/>
            <person name="Riley R."/>
            <person name="Barry K."/>
            <person name="Blanchette R.A."/>
            <person name="Henrissat B."/>
            <person name="Martinez A.T."/>
            <person name="Otillar R."/>
            <person name="Spatafora J.W."/>
            <person name="Yadav J.S."/>
            <person name="Aerts A."/>
            <person name="Benoit I."/>
            <person name="Boyd A."/>
            <person name="Carlson A."/>
            <person name="Copeland A."/>
            <person name="Coutinho P.M."/>
            <person name="de Vries R.P."/>
            <person name="Ferreira P."/>
            <person name="Findley K."/>
            <person name="Foster B."/>
            <person name="Gaskell J."/>
            <person name="Glotzer D."/>
            <person name="Gorecki P."/>
            <person name="Heitman J."/>
            <person name="Hesse C."/>
            <person name="Hori C."/>
            <person name="Igarashi K."/>
            <person name="Jurgens J.A."/>
            <person name="Kallen N."/>
            <person name="Kersten P."/>
            <person name="Kohler A."/>
            <person name="Kuees U."/>
            <person name="Kumar T.K.A."/>
            <person name="Kuo A."/>
            <person name="LaButti K."/>
            <person name="Larrondo L.F."/>
            <person name="Lindquist E."/>
            <person name="Ling A."/>
            <person name="Lombard V."/>
            <person name="Lucas S."/>
            <person name="Lundell T."/>
            <person name="Martin R."/>
            <person name="McLaughlin D.J."/>
            <person name="Morgenstern I."/>
            <person name="Morin E."/>
            <person name="Murat C."/>
            <person name="Nagy L.G."/>
            <person name="Nolan M."/>
            <person name="Ohm R.A."/>
            <person name="Patyshakuliyeva A."/>
            <person name="Rokas A."/>
            <person name="Ruiz-Duenas F.J."/>
            <person name="Sabat G."/>
            <person name="Salamov A."/>
            <person name="Samejima M."/>
            <person name="Schmutz J."/>
            <person name="Slot J.C."/>
            <person name="St John F."/>
            <person name="Stenlid J."/>
            <person name="Sun H."/>
            <person name="Sun S."/>
            <person name="Syed K."/>
            <person name="Tsang A."/>
            <person name="Wiebenga A."/>
            <person name="Young D."/>
            <person name="Pisabarro A."/>
            <person name="Eastwood D.C."/>
            <person name="Martin F."/>
            <person name="Cullen D."/>
            <person name="Grigoriev I.V."/>
            <person name="Hibbett D.S."/>
        </authorList>
    </citation>
    <scope>NUCLEOTIDE SEQUENCE [LARGE SCALE GENOMIC DNA]</scope>
    <source>
        <strain evidence="8 9">DJM-731 SS1</strain>
    </source>
</reference>
<evidence type="ECO:0000256" key="1">
    <source>
        <dbReference type="ARBA" id="ARBA00004123"/>
    </source>
</evidence>
<keyword evidence="5" id="KW-0804">Transcription</keyword>
<evidence type="ECO:0000256" key="2">
    <source>
        <dbReference type="ARBA" id="ARBA00006898"/>
    </source>
</evidence>
<dbReference type="InterPro" id="IPR038846">
    <property type="entry name" value="RPC9"/>
</dbReference>
<dbReference type="OrthoDB" id="1746530at2759"/>
<keyword evidence="9" id="KW-1185">Reference proteome</keyword>
<evidence type="ECO:0000256" key="4">
    <source>
        <dbReference type="ARBA" id="ARBA00022478"/>
    </source>
</evidence>
<dbReference type="InterPro" id="IPR005574">
    <property type="entry name" value="Rpb4/RPC9"/>
</dbReference>
<name>M5FYK0_DACPD</name>
<keyword evidence="4" id="KW-0240">DNA-directed RNA polymerase</keyword>
<keyword evidence="6" id="KW-0539">Nucleus</keyword>
<dbReference type="PANTHER" id="PTHR15561">
    <property type="entry name" value="CALCITONIN GENE-RELATED PEPTIDE-RECEPTOR COMPONENT PROTEIN"/>
    <property type="match status" value="1"/>
</dbReference>
<dbReference type="InterPro" id="IPR010997">
    <property type="entry name" value="HRDC-like_sf"/>
</dbReference>